<gene>
    <name evidence="2" type="ORF">Tci_666297</name>
</gene>
<dbReference type="CDD" id="cd00303">
    <property type="entry name" value="retropepsin_like"/>
    <property type="match status" value="1"/>
</dbReference>
<dbReference type="InterPro" id="IPR021109">
    <property type="entry name" value="Peptidase_aspartic_dom_sf"/>
</dbReference>
<feature type="non-terminal residue" evidence="2">
    <location>
        <position position="511"/>
    </location>
</feature>
<evidence type="ECO:0000256" key="1">
    <source>
        <dbReference type="SAM" id="MobiDB-lite"/>
    </source>
</evidence>
<sequence>MVRALLLEKKNKSSAPAHSPTPAPVKEVEPNCVTCGGTYSYQNCPATNENVYRDNIQESMSQAAAANYNQGNTTYQAPAYQAPIPPTQSVSRTDFESYVKANDAFLRNMQDQDQKVQNQCQSLQIQMPNLTDMLSKFMSSNTASSSGSGTLPSNTITNPKEELKVSAPMPNLKPSIPYPSRRNNERRRDQANEQIEKFFEIFKDTSFEIRFTDALILMPKFASTLKALIGNKEKLSEMARTPMNEHCSAVILKKLPRKLGDPGKFVIPCEFPGMDECLALADLGASINLMPLFVWEALSLPELTPTCMTLELADRLVSKPIGIAKDVSVKVGVFHFPVDFVVVDFEPDPRVPLILGRCFLKIGRALLDVYKGELTLRIRNYSQEVLGFSDVTSSGNPTPYDDPIVSITSPTLTPFGDSDFLLFEEADAFLAILNSEPLPPLPNHEQYMPSFKKELNVCEAKTVKSSVDEPPEVELKDLPPHLEYAFLEGDNKFPVIIAKELGDEEKSALIK</sequence>
<keyword evidence="2" id="KW-0808">Transferase</keyword>
<dbReference type="EMBL" id="BKCJ010518969">
    <property type="protein sequence ID" value="GFA94325.1"/>
    <property type="molecule type" value="Genomic_DNA"/>
</dbReference>
<feature type="region of interest" description="Disordered" evidence="1">
    <location>
        <begin position="166"/>
        <end position="190"/>
    </location>
</feature>
<evidence type="ECO:0000313" key="2">
    <source>
        <dbReference type="EMBL" id="GFA94325.1"/>
    </source>
</evidence>
<keyword evidence="2" id="KW-0548">Nucleotidyltransferase</keyword>
<dbReference type="PANTHER" id="PTHR33067:SF35">
    <property type="entry name" value="ASPARTIC PEPTIDASE DDI1-TYPE DOMAIN-CONTAINING PROTEIN"/>
    <property type="match status" value="1"/>
</dbReference>
<organism evidence="2">
    <name type="scientific">Tanacetum cinerariifolium</name>
    <name type="common">Dalmatian daisy</name>
    <name type="synonym">Chrysanthemum cinerariifolium</name>
    <dbReference type="NCBI Taxonomy" id="118510"/>
    <lineage>
        <taxon>Eukaryota</taxon>
        <taxon>Viridiplantae</taxon>
        <taxon>Streptophyta</taxon>
        <taxon>Embryophyta</taxon>
        <taxon>Tracheophyta</taxon>
        <taxon>Spermatophyta</taxon>
        <taxon>Magnoliopsida</taxon>
        <taxon>eudicotyledons</taxon>
        <taxon>Gunneridae</taxon>
        <taxon>Pentapetalae</taxon>
        <taxon>asterids</taxon>
        <taxon>campanulids</taxon>
        <taxon>Asterales</taxon>
        <taxon>Asteraceae</taxon>
        <taxon>Asteroideae</taxon>
        <taxon>Anthemideae</taxon>
        <taxon>Anthemidinae</taxon>
        <taxon>Tanacetum</taxon>
    </lineage>
</organism>
<protein>
    <submittedName>
        <fullName evidence="2">Reverse transcriptase domain-containing protein</fullName>
    </submittedName>
</protein>
<dbReference type="Gene3D" id="2.40.70.10">
    <property type="entry name" value="Acid Proteases"/>
    <property type="match status" value="1"/>
</dbReference>
<reference evidence="2" key="1">
    <citation type="journal article" date="2019" name="Sci. Rep.">
        <title>Draft genome of Tanacetum cinerariifolium, the natural source of mosquito coil.</title>
        <authorList>
            <person name="Yamashiro T."/>
            <person name="Shiraishi A."/>
            <person name="Satake H."/>
            <person name="Nakayama K."/>
        </authorList>
    </citation>
    <scope>NUCLEOTIDE SEQUENCE</scope>
</reference>
<name>A0A699KH02_TANCI</name>
<dbReference type="PANTHER" id="PTHR33067">
    <property type="entry name" value="RNA-DIRECTED DNA POLYMERASE-RELATED"/>
    <property type="match status" value="1"/>
</dbReference>
<accession>A0A699KH02</accession>
<dbReference type="GO" id="GO:0003964">
    <property type="term" value="F:RNA-directed DNA polymerase activity"/>
    <property type="evidence" value="ECO:0007669"/>
    <property type="project" value="UniProtKB-KW"/>
</dbReference>
<comment type="caution">
    <text evidence="2">The sequence shown here is derived from an EMBL/GenBank/DDBJ whole genome shotgun (WGS) entry which is preliminary data.</text>
</comment>
<keyword evidence="2" id="KW-0695">RNA-directed DNA polymerase</keyword>
<dbReference type="AlphaFoldDB" id="A0A699KH02"/>
<proteinExistence type="predicted"/>